<evidence type="ECO:0000313" key="2">
    <source>
        <dbReference type="Proteomes" id="UP001222027"/>
    </source>
</evidence>
<comment type="caution">
    <text evidence="1">The sequence shown here is derived from an EMBL/GenBank/DDBJ whole genome shotgun (WGS) entry which is preliminary data.</text>
</comment>
<reference evidence="1 2" key="1">
    <citation type="submission" date="2022-12" db="EMBL/GenBank/DDBJ databases">
        <title>Chromosome-scale assembly of the Ensete ventricosum genome.</title>
        <authorList>
            <person name="Dussert Y."/>
            <person name="Stocks J."/>
            <person name="Wendawek A."/>
            <person name="Woldeyes F."/>
            <person name="Nichols R.A."/>
            <person name="Borrell J.S."/>
        </authorList>
    </citation>
    <scope>NUCLEOTIDE SEQUENCE [LARGE SCALE GENOMIC DNA]</scope>
    <source>
        <strain evidence="2">cv. Maze</strain>
        <tissue evidence="1">Seeds</tissue>
    </source>
</reference>
<gene>
    <name evidence="1" type="ORF">OPV22_012741</name>
</gene>
<accession>A0AAV8R6S0</accession>
<keyword evidence="2" id="KW-1185">Reference proteome</keyword>
<organism evidence="1 2">
    <name type="scientific">Ensete ventricosum</name>
    <name type="common">Abyssinian banana</name>
    <name type="synonym">Musa ensete</name>
    <dbReference type="NCBI Taxonomy" id="4639"/>
    <lineage>
        <taxon>Eukaryota</taxon>
        <taxon>Viridiplantae</taxon>
        <taxon>Streptophyta</taxon>
        <taxon>Embryophyta</taxon>
        <taxon>Tracheophyta</taxon>
        <taxon>Spermatophyta</taxon>
        <taxon>Magnoliopsida</taxon>
        <taxon>Liliopsida</taxon>
        <taxon>Zingiberales</taxon>
        <taxon>Musaceae</taxon>
        <taxon>Ensete</taxon>
    </lineage>
</organism>
<protein>
    <recommendedName>
        <fullName evidence="3">Helicase C-terminal domain-containing protein</fullName>
    </recommendedName>
</protein>
<dbReference type="Gene3D" id="3.40.50.300">
    <property type="entry name" value="P-loop containing nucleotide triphosphate hydrolases"/>
    <property type="match status" value="1"/>
</dbReference>
<dbReference type="Proteomes" id="UP001222027">
    <property type="component" value="Unassembled WGS sequence"/>
</dbReference>
<name>A0AAV8R6S0_ENSVE</name>
<dbReference type="AlphaFoldDB" id="A0AAV8R6S0"/>
<proteinExistence type="predicted"/>
<evidence type="ECO:0008006" key="3">
    <source>
        <dbReference type="Google" id="ProtNLM"/>
    </source>
</evidence>
<sequence length="118" mass="13525">MLFSATFPKEIHSKALTLVFVETKRDGADSLEHWLFMNGFPATTIHGDRTQQGCQLLGWSGQAVCKQFSLQRLRISKHISIRRVEQQLTTTLDKTSYLPRDHTSNISLKYKKMCNPTL</sequence>
<dbReference type="EMBL" id="JAQQAF010000004">
    <property type="protein sequence ID" value="KAJ8491020.1"/>
    <property type="molecule type" value="Genomic_DNA"/>
</dbReference>
<evidence type="ECO:0000313" key="1">
    <source>
        <dbReference type="EMBL" id="KAJ8491020.1"/>
    </source>
</evidence>
<dbReference type="InterPro" id="IPR027417">
    <property type="entry name" value="P-loop_NTPase"/>
</dbReference>